<dbReference type="Proteomes" id="UP000629468">
    <property type="component" value="Unassembled WGS sequence"/>
</dbReference>
<name>A0A8H7C2N8_AGABI</name>
<keyword evidence="1" id="KW-1133">Transmembrane helix</keyword>
<evidence type="ECO:0000313" key="2">
    <source>
        <dbReference type="EMBL" id="KAF7761579.1"/>
    </source>
</evidence>
<feature type="transmembrane region" description="Helical" evidence="1">
    <location>
        <begin position="12"/>
        <end position="31"/>
    </location>
</feature>
<keyword evidence="1" id="KW-0812">Transmembrane</keyword>
<feature type="transmembrane region" description="Helical" evidence="1">
    <location>
        <begin position="139"/>
        <end position="157"/>
    </location>
</feature>
<protein>
    <submittedName>
        <fullName evidence="2">Uncharacterized protein</fullName>
    </submittedName>
</protein>
<feature type="transmembrane region" description="Helical" evidence="1">
    <location>
        <begin position="51"/>
        <end position="72"/>
    </location>
</feature>
<organism evidence="2 3">
    <name type="scientific">Agaricus bisporus var. burnettii</name>
    <dbReference type="NCBI Taxonomy" id="192524"/>
    <lineage>
        <taxon>Eukaryota</taxon>
        <taxon>Fungi</taxon>
        <taxon>Dikarya</taxon>
        <taxon>Basidiomycota</taxon>
        <taxon>Agaricomycotina</taxon>
        <taxon>Agaricomycetes</taxon>
        <taxon>Agaricomycetidae</taxon>
        <taxon>Agaricales</taxon>
        <taxon>Agaricineae</taxon>
        <taxon>Agaricaceae</taxon>
        <taxon>Agaricus</taxon>
    </lineage>
</organism>
<comment type="caution">
    <text evidence="2">The sequence shown here is derived from an EMBL/GenBank/DDBJ whole genome shotgun (WGS) entry which is preliminary data.</text>
</comment>
<evidence type="ECO:0000256" key="1">
    <source>
        <dbReference type="SAM" id="Phobius"/>
    </source>
</evidence>
<feature type="transmembrane region" description="Helical" evidence="1">
    <location>
        <begin position="221"/>
        <end position="242"/>
    </location>
</feature>
<feature type="transmembrane region" description="Helical" evidence="1">
    <location>
        <begin position="195"/>
        <end position="215"/>
    </location>
</feature>
<accession>A0A8H7C2N8</accession>
<dbReference type="EMBL" id="JABXXO010000013">
    <property type="protein sequence ID" value="KAF7761579.1"/>
    <property type="molecule type" value="Genomic_DNA"/>
</dbReference>
<sequence>MDYAPPGGRELALMIGSILYGLNLVTVWLSLERLFRERSNWKRSRDINLPMTAVVILLFMASTTYLALQVALEMRDLSQSRPEDSRMERSRIMVAQALLLVLETIIADSVLLFRCWVIWNKTFLVILLPLVLWVGWGKFYAAIAAFWTCTIIVNVYCTGSIVGRICSVQQGWRPPSICSLQDLPQRDRMQLAKRIVVESAMMYTVSSLSAFISLICPVSVAIDITCLAEAQIIGIAFNLILIRPWSQNQDHESELYVRGEKPKTNRAMVSVAIGTTDSLVDDIP</sequence>
<keyword evidence="1" id="KW-0472">Membrane</keyword>
<reference evidence="2 3" key="1">
    <citation type="journal article" name="Sci. Rep.">
        <title>Telomere-to-telomere assembled and centromere annotated genomes of the two main subspecies of the button mushroom Agaricus bisporus reveal especially polymorphic chromosome ends.</title>
        <authorList>
            <person name="Sonnenberg A.S.M."/>
            <person name="Sedaghat-Telgerd N."/>
            <person name="Lavrijssen B."/>
            <person name="Ohm R.A."/>
            <person name="Hendrickx P.M."/>
            <person name="Scholtmeijer K."/>
            <person name="Baars J.J.P."/>
            <person name="van Peer A."/>
        </authorList>
    </citation>
    <scope>NUCLEOTIDE SEQUENCE [LARGE SCALE GENOMIC DNA]</scope>
    <source>
        <strain evidence="2 3">H119_p4</strain>
    </source>
</reference>
<feature type="transmembrane region" description="Helical" evidence="1">
    <location>
        <begin position="93"/>
        <end position="119"/>
    </location>
</feature>
<gene>
    <name evidence="2" type="ORF">Agabi119p4_9571</name>
</gene>
<evidence type="ECO:0000313" key="3">
    <source>
        <dbReference type="Proteomes" id="UP000629468"/>
    </source>
</evidence>
<proteinExistence type="predicted"/>
<dbReference type="AlphaFoldDB" id="A0A8H7C2N8"/>